<dbReference type="SUPFAM" id="SSF55979">
    <property type="entry name" value="DNA clamp"/>
    <property type="match status" value="1"/>
</dbReference>
<evidence type="ECO:0000256" key="5">
    <source>
        <dbReference type="ARBA" id="ARBA00022695"/>
    </source>
</evidence>
<keyword evidence="8" id="KW-0238">DNA-binding</keyword>
<dbReference type="RefSeq" id="WP_093008336.1">
    <property type="nucleotide sequence ID" value="NZ_FNBC01000035.1"/>
</dbReference>
<dbReference type="InterPro" id="IPR046938">
    <property type="entry name" value="DNA_clamp_sf"/>
</dbReference>
<comment type="subcellular location">
    <subcellularLocation>
        <location evidence="1">Cytoplasm</location>
    </subcellularLocation>
</comment>
<dbReference type="PANTHER" id="PTHR30478">
    <property type="entry name" value="DNA POLYMERASE III SUBUNIT BETA"/>
    <property type="match status" value="1"/>
</dbReference>
<dbReference type="GO" id="GO:0005737">
    <property type="term" value="C:cytoplasm"/>
    <property type="evidence" value="ECO:0007669"/>
    <property type="project" value="UniProtKB-SubCell"/>
</dbReference>
<evidence type="ECO:0000256" key="2">
    <source>
        <dbReference type="ARBA" id="ARBA00010752"/>
    </source>
</evidence>
<evidence type="ECO:0000256" key="4">
    <source>
        <dbReference type="ARBA" id="ARBA00022679"/>
    </source>
</evidence>
<keyword evidence="4" id="KW-0808">Transferase</keyword>
<dbReference type="GO" id="GO:0009360">
    <property type="term" value="C:DNA polymerase III complex"/>
    <property type="evidence" value="ECO:0007669"/>
    <property type="project" value="InterPro"/>
</dbReference>
<evidence type="ECO:0000256" key="7">
    <source>
        <dbReference type="ARBA" id="ARBA00022932"/>
    </source>
</evidence>
<name>A0A1G7JJD3_9DEIN</name>
<dbReference type="Gene3D" id="3.70.10.10">
    <property type="match status" value="1"/>
</dbReference>
<proteinExistence type="inferred from homology"/>
<dbReference type="GO" id="GO:0003887">
    <property type="term" value="F:DNA-directed DNA polymerase activity"/>
    <property type="evidence" value="ECO:0007669"/>
    <property type="project" value="UniProtKB-KW"/>
</dbReference>
<evidence type="ECO:0000313" key="10">
    <source>
        <dbReference type="Proteomes" id="UP000199446"/>
    </source>
</evidence>
<gene>
    <name evidence="9" type="ORF">SAMN04488243_13510</name>
</gene>
<keyword evidence="5" id="KW-0548">Nucleotidyltransferase</keyword>
<dbReference type="GO" id="GO:0006271">
    <property type="term" value="P:DNA strand elongation involved in DNA replication"/>
    <property type="evidence" value="ECO:0007669"/>
    <property type="project" value="TreeGrafter"/>
</dbReference>
<comment type="similarity">
    <text evidence="2">Belongs to the beta sliding clamp family.</text>
</comment>
<evidence type="ECO:0000256" key="3">
    <source>
        <dbReference type="ARBA" id="ARBA00022490"/>
    </source>
</evidence>
<dbReference type="InterPro" id="IPR001001">
    <property type="entry name" value="DNA_polIII_beta"/>
</dbReference>
<dbReference type="OrthoDB" id="30432at2"/>
<dbReference type="GO" id="GO:0003677">
    <property type="term" value="F:DNA binding"/>
    <property type="evidence" value="ECO:0007669"/>
    <property type="project" value="UniProtKB-KW"/>
</dbReference>
<dbReference type="STRING" id="482827.SAMN04488243_13510"/>
<organism evidence="9 10">
    <name type="scientific">Thermus arciformis</name>
    <dbReference type="NCBI Taxonomy" id="482827"/>
    <lineage>
        <taxon>Bacteria</taxon>
        <taxon>Thermotogati</taxon>
        <taxon>Deinococcota</taxon>
        <taxon>Deinococci</taxon>
        <taxon>Thermales</taxon>
        <taxon>Thermaceae</taxon>
        <taxon>Thermus</taxon>
    </lineage>
</organism>
<keyword evidence="10" id="KW-1185">Reference proteome</keyword>
<keyword evidence="3" id="KW-0963">Cytoplasm</keyword>
<keyword evidence="7" id="KW-0239">DNA-directed DNA polymerase</keyword>
<reference evidence="10" key="1">
    <citation type="submission" date="2016-10" db="EMBL/GenBank/DDBJ databases">
        <authorList>
            <person name="Varghese N."/>
            <person name="Submissions S."/>
        </authorList>
    </citation>
    <scope>NUCLEOTIDE SEQUENCE [LARGE SCALE GENOMIC DNA]</scope>
    <source>
        <strain evidence="10">CGMCC 1.6992</strain>
    </source>
</reference>
<evidence type="ECO:0000256" key="6">
    <source>
        <dbReference type="ARBA" id="ARBA00022705"/>
    </source>
</evidence>
<dbReference type="Gene3D" id="3.10.150.10">
    <property type="entry name" value="DNA Polymerase III, subunit A, domain 2"/>
    <property type="match status" value="1"/>
</dbReference>
<evidence type="ECO:0000256" key="8">
    <source>
        <dbReference type="ARBA" id="ARBA00023125"/>
    </source>
</evidence>
<evidence type="ECO:0000256" key="1">
    <source>
        <dbReference type="ARBA" id="ARBA00004496"/>
    </source>
</evidence>
<sequence length="355" mass="38212">MLTAERTKVEASRLKEALKRLTPPRYGPDYVSFDGARVWSTGPGGVEVEARVGEGSFPPVALPRRPLLGLLEEVEGEVEVALLEGRLLVRGGPLRAELHTAPPFSLAVLEEEGEEIFRAGEDFLKALRSALALGRRLTSYQAKVLVEVEEPRVRVAATDGYRLHLYTVRAEVFREGAYPLPAQAEEALKGLEGEVSFRLAWDGRALVAVARDGRAGLPLADGGFPPYRGVLPQVPPVGRIGAERKNLLEALKRALVVAAPQNHPVRLQAGGGEVRVQALDEAWAPVSEEVLPGEGDGEVTVDGRFLKEALEEVEGAEADLALYPGPRAPLVEVRDGRFYALIAGLLPPQNTGGQG</sequence>
<accession>A0A1G7JJD3</accession>
<dbReference type="Proteomes" id="UP000199446">
    <property type="component" value="Unassembled WGS sequence"/>
</dbReference>
<protein>
    <submittedName>
        <fullName evidence="9">DNA polymerase-3 subunit beta</fullName>
    </submittedName>
</protein>
<keyword evidence="6" id="KW-0235">DNA replication</keyword>
<dbReference type="AlphaFoldDB" id="A0A1G7JJD3"/>
<dbReference type="SMART" id="SM00480">
    <property type="entry name" value="POL3Bc"/>
    <property type="match status" value="1"/>
</dbReference>
<evidence type="ECO:0000313" key="9">
    <source>
        <dbReference type="EMBL" id="SDF25003.1"/>
    </source>
</evidence>
<dbReference type="EMBL" id="FNBC01000035">
    <property type="protein sequence ID" value="SDF25003.1"/>
    <property type="molecule type" value="Genomic_DNA"/>
</dbReference>
<dbReference type="PANTHER" id="PTHR30478:SF0">
    <property type="entry name" value="BETA SLIDING CLAMP"/>
    <property type="match status" value="1"/>
</dbReference>